<dbReference type="CDD" id="cd00609">
    <property type="entry name" value="AAT_like"/>
    <property type="match status" value="1"/>
</dbReference>
<evidence type="ECO:0000313" key="13">
    <source>
        <dbReference type="Proteomes" id="UP001273166"/>
    </source>
</evidence>
<comment type="caution">
    <text evidence="12">The sequence shown here is derived from an EMBL/GenBank/DDBJ whole genome shotgun (WGS) entry which is preliminary data.</text>
</comment>
<dbReference type="FunFam" id="3.40.640.10:FF:000074">
    <property type="entry name" value="Aromatic amino acid aminotransferase"/>
    <property type="match status" value="1"/>
</dbReference>
<dbReference type="PANTHER" id="PTHR42790:SF21">
    <property type="entry name" value="AROMATIC_AMINOADIPATE AMINOTRANSFERASE 1"/>
    <property type="match status" value="1"/>
</dbReference>
<reference evidence="12" key="1">
    <citation type="journal article" date="2023" name="Mol. Phylogenet. Evol.">
        <title>Genome-scale phylogeny and comparative genomics of the fungal order Sordariales.</title>
        <authorList>
            <person name="Hensen N."/>
            <person name="Bonometti L."/>
            <person name="Westerberg I."/>
            <person name="Brannstrom I.O."/>
            <person name="Guillou S."/>
            <person name="Cros-Aarteil S."/>
            <person name="Calhoun S."/>
            <person name="Haridas S."/>
            <person name="Kuo A."/>
            <person name="Mondo S."/>
            <person name="Pangilinan J."/>
            <person name="Riley R."/>
            <person name="LaButti K."/>
            <person name="Andreopoulos B."/>
            <person name="Lipzen A."/>
            <person name="Chen C."/>
            <person name="Yan M."/>
            <person name="Daum C."/>
            <person name="Ng V."/>
            <person name="Clum A."/>
            <person name="Steindorff A."/>
            <person name="Ohm R.A."/>
            <person name="Martin F."/>
            <person name="Silar P."/>
            <person name="Natvig D.O."/>
            <person name="Lalanne C."/>
            <person name="Gautier V."/>
            <person name="Ament-Velasquez S.L."/>
            <person name="Kruys A."/>
            <person name="Hutchinson M.I."/>
            <person name="Powell A.J."/>
            <person name="Barry K."/>
            <person name="Miller A.N."/>
            <person name="Grigoriev I.V."/>
            <person name="Debuchy R."/>
            <person name="Gladieux P."/>
            <person name="Hiltunen Thoren M."/>
            <person name="Johannesson H."/>
        </authorList>
    </citation>
    <scope>NUCLEOTIDE SEQUENCE</scope>
    <source>
        <strain evidence="12">CBS 333.67</strain>
    </source>
</reference>
<dbReference type="Gene3D" id="3.40.640.10">
    <property type="entry name" value="Type I PLP-dependent aspartate aminotransferase-like (Major domain)"/>
    <property type="match status" value="1"/>
</dbReference>
<dbReference type="RefSeq" id="XP_062725934.1">
    <property type="nucleotide sequence ID" value="XM_062867612.1"/>
</dbReference>
<keyword evidence="13" id="KW-1185">Reference proteome</keyword>
<gene>
    <name evidence="12" type="ORF">B0T15DRAFT_506853</name>
</gene>
<keyword evidence="6 12" id="KW-0808">Transferase</keyword>
<dbReference type="Proteomes" id="UP001273166">
    <property type="component" value="Unassembled WGS sequence"/>
</dbReference>
<dbReference type="GO" id="GO:0005737">
    <property type="term" value="C:cytoplasm"/>
    <property type="evidence" value="ECO:0007669"/>
    <property type="project" value="UniProtKB-SubCell"/>
</dbReference>
<comment type="similarity">
    <text evidence="3">Belongs to the class-I pyridoxal-phosphate-dependent aminotransferase family.</text>
</comment>
<evidence type="ECO:0000256" key="8">
    <source>
        <dbReference type="ARBA" id="ARBA00051993"/>
    </source>
</evidence>
<dbReference type="InterPro" id="IPR015424">
    <property type="entry name" value="PyrdxlP-dep_Trfase"/>
</dbReference>
<dbReference type="GO" id="GO:0009074">
    <property type="term" value="P:aromatic amino acid family catabolic process"/>
    <property type="evidence" value="ECO:0007669"/>
    <property type="project" value="TreeGrafter"/>
</dbReference>
<keyword evidence="4" id="KW-0963">Cytoplasm</keyword>
<dbReference type="EC" id="2.6.1.57" evidence="9"/>
<sequence>MRSIIRTRALRGELRGLPCSTSARPHSGLSILRTRTTQVTQPRPIPSHSHFFHSKSRDASEALGTAARLPDAEPVSPVRPRERITIADIKERRAKAGRLIAPTASYSDADMFKAPSIGKPKAKRWDHHLTQESISREPCKLKQAAKHLKQPGLISLGGGLPCPEYFPISSIDLRIPVPPHFSEAATASSGEDVHIGKYDASSLPGSAPEYDLSIALNYGQANGSAQMTRFVTEHTELVGAPPYADWRTCLTVGSTGALEQALRMLCDGRRGRRDSLLTEEFSFSTALETAAPLGVKVVGVKMDGEGLLPESMDEILHGWDLEERGGARKPHVLYTVPSGQNPTGATQGEQRRRAIYEVARKHDVFIVEDEPYYYLQMQEPGTPPPASVDEFLGGLIPTYLSMDVDGRVLRMDSFSKVVMPGSRLGWITASEQIVERFIRHAEVANQGPSGFSQVILHKLLDERWGHEGYLRWLMNLRMEYTKRRDVMVAACHEFLPKEVVSWNPPQAGMFHWLKVDYQAHPHASTKSILEIEEEIFNSCISKGVLVARGSWFRAEQDTPPSGLYFRATFAAATPGNMREAIRRLGEAIRESYKI</sequence>
<evidence type="ECO:0000256" key="1">
    <source>
        <dbReference type="ARBA" id="ARBA00001933"/>
    </source>
</evidence>
<dbReference type="AlphaFoldDB" id="A0AAJ0H255"/>
<accession>A0AAJ0H255</accession>
<evidence type="ECO:0000256" key="3">
    <source>
        <dbReference type="ARBA" id="ARBA00007441"/>
    </source>
</evidence>
<comment type="cofactor">
    <cofactor evidence="1">
        <name>pyridoxal 5'-phosphate</name>
        <dbReference type="ChEBI" id="CHEBI:597326"/>
    </cofactor>
</comment>
<evidence type="ECO:0000313" key="12">
    <source>
        <dbReference type="EMBL" id="KAK3310154.1"/>
    </source>
</evidence>
<dbReference type="InterPro" id="IPR015421">
    <property type="entry name" value="PyrdxlP-dep_Trfase_major"/>
</dbReference>
<evidence type="ECO:0000256" key="5">
    <source>
        <dbReference type="ARBA" id="ARBA00022576"/>
    </source>
</evidence>
<dbReference type="GO" id="GO:0006571">
    <property type="term" value="P:tyrosine biosynthetic process"/>
    <property type="evidence" value="ECO:0007669"/>
    <property type="project" value="TreeGrafter"/>
</dbReference>
<evidence type="ECO:0000256" key="4">
    <source>
        <dbReference type="ARBA" id="ARBA00022490"/>
    </source>
</evidence>
<keyword evidence="5" id="KW-0032">Aminotransferase</keyword>
<comment type="subcellular location">
    <subcellularLocation>
        <location evidence="2">Cytoplasm</location>
    </subcellularLocation>
</comment>
<evidence type="ECO:0000256" key="10">
    <source>
        <dbReference type="SAM" id="MobiDB-lite"/>
    </source>
</evidence>
<dbReference type="SUPFAM" id="SSF53383">
    <property type="entry name" value="PLP-dependent transferases"/>
    <property type="match status" value="1"/>
</dbReference>
<dbReference type="InterPro" id="IPR004839">
    <property type="entry name" value="Aminotransferase_I/II_large"/>
</dbReference>
<evidence type="ECO:0000256" key="7">
    <source>
        <dbReference type="ARBA" id="ARBA00022898"/>
    </source>
</evidence>
<keyword evidence="7" id="KW-0663">Pyridoxal phosphate</keyword>
<feature type="region of interest" description="Disordered" evidence="10">
    <location>
        <begin position="36"/>
        <end position="77"/>
    </location>
</feature>
<evidence type="ECO:0000256" key="9">
    <source>
        <dbReference type="ARBA" id="ARBA00067014"/>
    </source>
</evidence>
<evidence type="ECO:0000256" key="2">
    <source>
        <dbReference type="ARBA" id="ARBA00004496"/>
    </source>
</evidence>
<dbReference type="GO" id="GO:0047536">
    <property type="term" value="F:2-aminoadipate transaminase activity"/>
    <property type="evidence" value="ECO:0007669"/>
    <property type="project" value="TreeGrafter"/>
</dbReference>
<organism evidence="12 13">
    <name type="scientific">Chaetomium strumarium</name>
    <dbReference type="NCBI Taxonomy" id="1170767"/>
    <lineage>
        <taxon>Eukaryota</taxon>
        <taxon>Fungi</taxon>
        <taxon>Dikarya</taxon>
        <taxon>Ascomycota</taxon>
        <taxon>Pezizomycotina</taxon>
        <taxon>Sordariomycetes</taxon>
        <taxon>Sordariomycetidae</taxon>
        <taxon>Sordariales</taxon>
        <taxon>Chaetomiaceae</taxon>
        <taxon>Chaetomium</taxon>
    </lineage>
</organism>
<dbReference type="GO" id="GO:0008793">
    <property type="term" value="F:aromatic-amino-acid transaminase activity"/>
    <property type="evidence" value="ECO:0007669"/>
    <property type="project" value="TreeGrafter"/>
</dbReference>
<dbReference type="PANTHER" id="PTHR42790">
    <property type="entry name" value="AMINOTRANSFERASE"/>
    <property type="match status" value="1"/>
</dbReference>
<dbReference type="Pfam" id="PF00155">
    <property type="entry name" value="Aminotran_1_2"/>
    <property type="match status" value="1"/>
</dbReference>
<dbReference type="GO" id="GO:0019878">
    <property type="term" value="P:lysine biosynthetic process via aminoadipic acid"/>
    <property type="evidence" value="ECO:0007669"/>
    <property type="project" value="TreeGrafter"/>
</dbReference>
<evidence type="ECO:0000256" key="6">
    <source>
        <dbReference type="ARBA" id="ARBA00022679"/>
    </source>
</evidence>
<name>A0AAJ0H255_9PEZI</name>
<evidence type="ECO:0000259" key="11">
    <source>
        <dbReference type="Pfam" id="PF00155"/>
    </source>
</evidence>
<dbReference type="InterPro" id="IPR050859">
    <property type="entry name" value="Class-I_PLP-dep_aminotransf"/>
</dbReference>
<feature type="domain" description="Aminotransferase class I/classII large" evidence="11">
    <location>
        <begin position="330"/>
        <end position="584"/>
    </location>
</feature>
<dbReference type="EMBL" id="JAUDZG010000001">
    <property type="protein sequence ID" value="KAK3310154.1"/>
    <property type="molecule type" value="Genomic_DNA"/>
</dbReference>
<proteinExistence type="inferred from homology"/>
<reference evidence="12" key="2">
    <citation type="submission" date="2023-06" db="EMBL/GenBank/DDBJ databases">
        <authorList>
            <consortium name="Lawrence Berkeley National Laboratory"/>
            <person name="Mondo S.J."/>
            <person name="Hensen N."/>
            <person name="Bonometti L."/>
            <person name="Westerberg I."/>
            <person name="Brannstrom I.O."/>
            <person name="Guillou S."/>
            <person name="Cros-Aarteil S."/>
            <person name="Calhoun S."/>
            <person name="Haridas S."/>
            <person name="Kuo A."/>
            <person name="Pangilinan J."/>
            <person name="Riley R."/>
            <person name="Labutti K."/>
            <person name="Andreopoulos B."/>
            <person name="Lipzen A."/>
            <person name="Chen C."/>
            <person name="Yanf M."/>
            <person name="Daum C."/>
            <person name="Ng V."/>
            <person name="Clum A."/>
            <person name="Steindorff A."/>
            <person name="Ohm R."/>
            <person name="Martin F."/>
            <person name="Silar P."/>
            <person name="Natvig D."/>
            <person name="Lalanne C."/>
            <person name="Gautier V."/>
            <person name="Ament-Velasquez S.L."/>
            <person name="Kruys A."/>
            <person name="Hutchinson M.I."/>
            <person name="Powell A.J."/>
            <person name="Barry K."/>
            <person name="Miller A.N."/>
            <person name="Grigoriev I.V."/>
            <person name="Debuchy R."/>
            <person name="Gladieux P."/>
            <person name="Thoren M.H."/>
            <person name="Johannesson H."/>
        </authorList>
    </citation>
    <scope>NUCLEOTIDE SEQUENCE</scope>
    <source>
        <strain evidence="12">CBS 333.67</strain>
    </source>
</reference>
<protein>
    <recommendedName>
        <fullName evidence="9">aromatic-amino-acid transaminase</fullName>
        <ecNumber evidence="9">2.6.1.57</ecNumber>
    </recommendedName>
</protein>
<comment type="catalytic activity">
    <reaction evidence="8">
        <text>an aromatic L-alpha-amino acid + 2-oxoglutarate = an aromatic oxo-acid + L-glutamate</text>
        <dbReference type="Rhea" id="RHEA:17533"/>
        <dbReference type="ChEBI" id="CHEBI:16810"/>
        <dbReference type="ChEBI" id="CHEBI:29985"/>
        <dbReference type="ChEBI" id="CHEBI:73309"/>
        <dbReference type="ChEBI" id="CHEBI:84824"/>
        <dbReference type="EC" id="2.6.1.57"/>
    </reaction>
</comment>
<dbReference type="GO" id="GO:0030170">
    <property type="term" value="F:pyridoxal phosphate binding"/>
    <property type="evidence" value="ECO:0007669"/>
    <property type="project" value="InterPro"/>
</dbReference>
<dbReference type="GeneID" id="87886441"/>